<evidence type="ECO:0000256" key="3">
    <source>
        <dbReference type="ARBA" id="ARBA00022478"/>
    </source>
</evidence>
<evidence type="ECO:0000256" key="2">
    <source>
        <dbReference type="ARBA" id="ARBA00006460"/>
    </source>
</evidence>
<dbReference type="InterPro" id="IPR000722">
    <property type="entry name" value="RNA_pol_asu"/>
</dbReference>
<dbReference type="GO" id="GO:0042790">
    <property type="term" value="P:nucleolar large rRNA transcription by RNA polymerase I"/>
    <property type="evidence" value="ECO:0000318"/>
    <property type="project" value="GO_Central"/>
</dbReference>
<dbReference type="InterPro" id="IPR007083">
    <property type="entry name" value="RNA_pol_Rpb1_4"/>
</dbReference>
<organism evidence="14 15">
    <name type="scientific">Thalassiosira pseudonana</name>
    <name type="common">Marine diatom</name>
    <name type="synonym">Cyclotella nana</name>
    <dbReference type="NCBI Taxonomy" id="35128"/>
    <lineage>
        <taxon>Eukaryota</taxon>
        <taxon>Sar</taxon>
        <taxon>Stramenopiles</taxon>
        <taxon>Ochrophyta</taxon>
        <taxon>Bacillariophyta</taxon>
        <taxon>Coscinodiscophyceae</taxon>
        <taxon>Thalassiosirophycidae</taxon>
        <taxon>Thalassiosirales</taxon>
        <taxon>Thalassiosiraceae</taxon>
        <taxon>Thalassiosira</taxon>
    </lineage>
</organism>
<accession>B8C4Z8</accession>
<feature type="compositionally biased region" description="Acidic residues" evidence="12">
    <location>
        <begin position="1394"/>
        <end position="1406"/>
    </location>
</feature>
<evidence type="ECO:0000256" key="4">
    <source>
        <dbReference type="ARBA" id="ARBA00022679"/>
    </source>
</evidence>
<evidence type="ECO:0000256" key="5">
    <source>
        <dbReference type="ARBA" id="ARBA00022695"/>
    </source>
</evidence>
<dbReference type="OMA" id="NREDYQQ"/>
<dbReference type="PANTHER" id="PTHR19376:SF11">
    <property type="entry name" value="DNA-DIRECTED RNA POLYMERASE I SUBUNIT RPA1"/>
    <property type="match status" value="1"/>
</dbReference>
<keyword evidence="6" id="KW-0479">Metal-binding</keyword>
<dbReference type="Gene3D" id="3.30.1490.180">
    <property type="entry name" value="RNA polymerase ii"/>
    <property type="match status" value="1"/>
</dbReference>
<dbReference type="SUPFAM" id="SSF64484">
    <property type="entry name" value="beta and beta-prime subunits of DNA dependent RNA-polymerase"/>
    <property type="match status" value="1"/>
</dbReference>
<gene>
    <name evidence="14" type="primary">RPA1</name>
    <name evidence="14" type="ORF">THAPSDRAFT_40884</name>
</gene>
<dbReference type="Gene3D" id="1.10.132.30">
    <property type="match status" value="1"/>
</dbReference>
<dbReference type="PANTHER" id="PTHR19376">
    <property type="entry name" value="DNA-DIRECTED RNA POLYMERASE"/>
    <property type="match status" value="1"/>
</dbReference>
<evidence type="ECO:0000256" key="12">
    <source>
        <dbReference type="SAM" id="MobiDB-lite"/>
    </source>
</evidence>
<sequence>MANLNQAIIRHQPTSVQFGVYTDDEVRQRSVCEISSSVAYDALNTPLPRGLYDPLLGPTAGGGGGASAYCITCGNVQNLCPGHFGHIELCVPVYHPLFFPKLLLFMKMKCLACHHFRLSKRACRVFCTKLHLVDVGRMGEAMGLDEEMAALASKASVGGGDGKMSKQVKQEMMSSAAVLIDELLDQKMALRPPDGQSAEEVTHTMHERAVRRKILKEFQQACTKCLKCANCNAFSNKIRHDQFNKMFQVALPARNAKVSDVSREDFPANTKGKKKKKSTSSSTVDEEIDPTGGPISRKATVSTTKNIEASKQDNFMHALEVEAQCRLTWNNEPFLCSKFFGWGKGYTLFFLRAVPVPPSRFRPPVIMGNMTVEHSQNFYLSKVLELNARIRSAFATIHELTQEEADLKNTDKGQANMLEIWVDLQTTVNCFMDSTRDPKGTANNAPNGIRQLLEKKEGIFRKHMMGKRVNFACRSVISPDPYIGTNEIGLPLYFAKTLTFPTPVTALNIAEMRKLVQRGPLQYPGAVWVEFPNGQRIDLSKMKEGNRHAIAARLLADNGVVKVGRQLRDGDMVLMNRQPTLHKPGIMAHRVRVLFSPTQNTLRMHYANCNTYNADYDGDEMNCHFPQSYLAAAESQFIAGTDLQFIVPTDGSPLRGLIQDHVDAGVKLTCMNTFIEREVYQQLLFAALGSLPGLELIRSDANIELLPPAIRKPKELWTGKQVISTLLNHLRKGNDRDEDPSFNFPGLSMERKAKTPATAFGASWNEHMVIVRDGDLVQGILDKAAFGASEFSLVHAVYEAYGPSRAGLLLNALGRLFTAYIQYYTGHSCRMEDLILTPDADEKRRQLVKVESDGGKVEIPPVAQNPKSKQPLKPHEKATVASKIGELLSGGDGKENAAALDGFMQSQVNPLASDIIKICLPDGLAVPFPENTFGLMTTTGAKGSMVNQSQVSCSLGQQALEGRRVPRMSSGRTLPSFAPYDPNPRADGFITDRFLTGVRPQEYYFHCMAGREGLVDTAVKTSRSGYLQRCLIKHLEELKVSYDHTVRDGEGGVVQFVYGEDGIDPTKAAHLDCESRTFQFLARNHESLKKRYPALPGSTLDIAVKDSRRAQETTPAESFHCEIIKPGVPDPIVSDTARENGAHRLGSSGACVSEHVANLASNAMKDTGVKKALENSGLSKEGFSALVAAKYSSALAHPGEAVGSIAAQSIGEPSTQMTLNTFHLAGAGANVTLGIPRLREIIMTASKELKTPTMSIPLSESVSDREALRLTRYFSKVSLMDLLASHGGITVREVLEKGAGSNWERCYYVTLKLHPAERINEAFGLRLEDIAAVVTKTFIPKLARVMKAEMKRNETNEGYASIEVIGGASTDFMESDVSGGESSKSKASKRPKDDEYDDEVANDEDGVTGTRFGHRKEMTSYGDMDDDDKYIAKRSAKDDSDEDEDNRLPAVITEGEESDDELESKSSNTARISRSKNSIILDPLRVDPSTCPLLMVGLVERAAETTIVRARPKINEGFVNNEEGRGRCLQTAGCNFEEMWSLDEGVVDHNKLVSNDIWGIRCAYGVEAARMSIADQIRGVFAVYGISVDPRHLSLIADFMTYDGEYKPMNRIGMADISSTFLQMSFESTSVFMVDAALHKRNDPMMSPSANIVMGHPIRHGTGAFECIAKA</sequence>
<feature type="region of interest" description="Disordered" evidence="12">
    <location>
        <begin position="855"/>
        <end position="875"/>
    </location>
</feature>
<dbReference type="HOGENOM" id="CLU_000487_2_2_1"/>
<evidence type="ECO:0000259" key="13">
    <source>
        <dbReference type="SMART" id="SM00663"/>
    </source>
</evidence>
<dbReference type="Gene3D" id="3.30.70.2850">
    <property type="match status" value="1"/>
</dbReference>
<evidence type="ECO:0000256" key="7">
    <source>
        <dbReference type="ARBA" id="ARBA00022833"/>
    </source>
</evidence>
<dbReference type="SMART" id="SM00663">
    <property type="entry name" value="RPOLA_N"/>
    <property type="match status" value="1"/>
</dbReference>
<dbReference type="GO" id="GO:0003899">
    <property type="term" value="F:DNA-directed RNA polymerase activity"/>
    <property type="evidence" value="ECO:0007669"/>
    <property type="project" value="UniProtKB-EC"/>
</dbReference>
<dbReference type="InterPro" id="IPR044893">
    <property type="entry name" value="RNA_pol_Rpb1_clamp_domain"/>
</dbReference>
<evidence type="ECO:0000313" key="14">
    <source>
        <dbReference type="EMBL" id="EED91031.1"/>
    </source>
</evidence>
<dbReference type="GeneID" id="7451111"/>
<keyword evidence="15" id="KW-1185">Reference proteome</keyword>
<reference evidence="14 15" key="1">
    <citation type="journal article" date="2004" name="Science">
        <title>The genome of the diatom Thalassiosira pseudonana: ecology, evolution, and metabolism.</title>
        <authorList>
            <person name="Armbrust E.V."/>
            <person name="Berges J.A."/>
            <person name="Bowler C."/>
            <person name="Green B.R."/>
            <person name="Martinez D."/>
            <person name="Putnam N.H."/>
            <person name="Zhou S."/>
            <person name="Allen A.E."/>
            <person name="Apt K.E."/>
            <person name="Bechner M."/>
            <person name="Brzezinski M.A."/>
            <person name="Chaal B.K."/>
            <person name="Chiovitti A."/>
            <person name="Davis A.K."/>
            <person name="Demarest M.S."/>
            <person name="Detter J.C."/>
            <person name="Glavina T."/>
            <person name="Goodstein D."/>
            <person name="Hadi M.Z."/>
            <person name="Hellsten U."/>
            <person name="Hildebrand M."/>
            <person name="Jenkins B.D."/>
            <person name="Jurka J."/>
            <person name="Kapitonov V.V."/>
            <person name="Kroger N."/>
            <person name="Lau W.W."/>
            <person name="Lane T.W."/>
            <person name="Larimer F.W."/>
            <person name="Lippmeier J.C."/>
            <person name="Lucas S."/>
            <person name="Medina M."/>
            <person name="Montsant A."/>
            <person name="Obornik M."/>
            <person name="Parker M.S."/>
            <person name="Palenik B."/>
            <person name="Pazour G.J."/>
            <person name="Richardson P.M."/>
            <person name="Rynearson T.A."/>
            <person name="Saito M.A."/>
            <person name="Schwartz D.C."/>
            <person name="Thamatrakoln K."/>
            <person name="Valentin K."/>
            <person name="Vardi A."/>
            <person name="Wilkerson F.P."/>
            <person name="Rokhsar D.S."/>
        </authorList>
    </citation>
    <scope>NUCLEOTIDE SEQUENCE [LARGE SCALE GENOMIC DNA]</scope>
    <source>
        <strain evidence="14 15">CCMP1335</strain>
    </source>
</reference>
<dbReference type="Pfam" id="PF04997">
    <property type="entry name" value="RNA_pol_Rpb1_1"/>
    <property type="match status" value="1"/>
</dbReference>
<comment type="similarity">
    <text evidence="2 11">Belongs to the RNA polymerase beta' chain family.</text>
</comment>
<feature type="domain" description="RNA polymerase N-terminal" evidence="13">
    <location>
        <begin position="347"/>
        <end position="669"/>
    </location>
</feature>
<dbReference type="Gene3D" id="6.20.50.80">
    <property type="match status" value="1"/>
</dbReference>
<comment type="catalytic activity">
    <reaction evidence="11">
        <text>RNA(n) + a ribonucleoside 5'-triphosphate = RNA(n+1) + diphosphate</text>
        <dbReference type="Rhea" id="RHEA:21248"/>
        <dbReference type="Rhea" id="RHEA-COMP:14527"/>
        <dbReference type="Rhea" id="RHEA-COMP:17342"/>
        <dbReference type="ChEBI" id="CHEBI:33019"/>
        <dbReference type="ChEBI" id="CHEBI:61557"/>
        <dbReference type="ChEBI" id="CHEBI:140395"/>
        <dbReference type="EC" id="2.7.7.6"/>
    </reaction>
</comment>
<keyword evidence="5 11" id="KW-0548">Nucleotidyltransferase</keyword>
<dbReference type="InterPro" id="IPR007081">
    <property type="entry name" value="RNA_pol_Rpb1_5"/>
</dbReference>
<dbReference type="InterPro" id="IPR007066">
    <property type="entry name" value="RNA_pol_Rpb1_3"/>
</dbReference>
<dbReference type="Proteomes" id="UP000001449">
    <property type="component" value="Chromosome 6"/>
</dbReference>
<dbReference type="Gene3D" id="6.10.250.2940">
    <property type="match status" value="1"/>
</dbReference>
<dbReference type="InterPro" id="IPR006592">
    <property type="entry name" value="RNA_pol_N"/>
</dbReference>
<dbReference type="InParanoid" id="B8C4Z8"/>
<dbReference type="Gene3D" id="1.10.150.390">
    <property type="match status" value="1"/>
</dbReference>
<dbReference type="PaxDb" id="35128-Thaps40884"/>
<dbReference type="InterPro" id="IPR047107">
    <property type="entry name" value="DNA-dir_RNA_pol1_lsu_C"/>
</dbReference>
<name>B8C4Z8_THAPS</name>
<dbReference type="Pfam" id="PF00623">
    <property type="entry name" value="RNA_pol_Rpb1_2"/>
    <property type="match status" value="1"/>
</dbReference>
<dbReference type="Gene3D" id="4.10.860.120">
    <property type="entry name" value="RNA polymerase II, clamp domain"/>
    <property type="match status" value="1"/>
</dbReference>
<keyword evidence="10" id="KW-0539">Nucleus</keyword>
<evidence type="ECO:0000256" key="11">
    <source>
        <dbReference type="RuleBase" id="RU004279"/>
    </source>
</evidence>
<feature type="region of interest" description="Disordered" evidence="12">
    <location>
        <begin position="1372"/>
        <end position="1470"/>
    </location>
</feature>
<keyword evidence="4 11" id="KW-0808">Transferase</keyword>
<dbReference type="InterPro" id="IPR045867">
    <property type="entry name" value="DNA-dir_RpoC_beta_prime"/>
</dbReference>
<dbReference type="InterPro" id="IPR042102">
    <property type="entry name" value="RNA_pol_Rpb1_3_sf"/>
</dbReference>
<keyword evidence="3 11" id="KW-0240">DNA-directed RNA polymerase</keyword>
<dbReference type="EC" id="2.7.7.6" evidence="11"/>
<dbReference type="Gene3D" id="1.10.274.100">
    <property type="entry name" value="RNA polymerase Rpb1, domain 3"/>
    <property type="match status" value="1"/>
</dbReference>
<evidence type="ECO:0000256" key="8">
    <source>
        <dbReference type="ARBA" id="ARBA00022842"/>
    </source>
</evidence>
<dbReference type="FunCoup" id="B8C4Z8">
    <property type="interactions" value="25"/>
</dbReference>
<comment type="subcellular location">
    <subcellularLocation>
        <location evidence="1">Nucleus</location>
    </subcellularLocation>
</comment>
<feature type="compositionally biased region" description="Basic and acidic residues" evidence="12">
    <location>
        <begin position="1429"/>
        <end position="1438"/>
    </location>
</feature>
<dbReference type="Pfam" id="PF05000">
    <property type="entry name" value="RNA_pol_Rpb1_4"/>
    <property type="match status" value="1"/>
</dbReference>
<dbReference type="InterPro" id="IPR038120">
    <property type="entry name" value="Rpb1_funnel_sf"/>
</dbReference>
<dbReference type="STRING" id="35128.B8C4Z8"/>
<feature type="region of interest" description="Disordered" evidence="12">
    <location>
        <begin position="260"/>
        <end position="300"/>
    </location>
</feature>
<dbReference type="RefSeq" id="XP_002290924.1">
    <property type="nucleotide sequence ID" value="XM_002290888.1"/>
</dbReference>
<dbReference type="GO" id="GO:0003677">
    <property type="term" value="F:DNA binding"/>
    <property type="evidence" value="ECO:0007669"/>
    <property type="project" value="InterPro"/>
</dbReference>
<comment type="function">
    <text evidence="11">DNA-dependent RNA polymerase catalyzes the transcription of DNA into RNA using the four ribonucleoside triphosphates as substrates.</text>
</comment>
<reference evidence="14 15" key="2">
    <citation type="journal article" date="2008" name="Nature">
        <title>The Phaeodactylum genome reveals the evolutionary history of diatom genomes.</title>
        <authorList>
            <person name="Bowler C."/>
            <person name="Allen A.E."/>
            <person name="Badger J.H."/>
            <person name="Grimwood J."/>
            <person name="Jabbari K."/>
            <person name="Kuo A."/>
            <person name="Maheswari U."/>
            <person name="Martens C."/>
            <person name="Maumus F."/>
            <person name="Otillar R.P."/>
            <person name="Rayko E."/>
            <person name="Salamov A."/>
            <person name="Vandepoele K."/>
            <person name="Beszteri B."/>
            <person name="Gruber A."/>
            <person name="Heijde M."/>
            <person name="Katinka M."/>
            <person name="Mock T."/>
            <person name="Valentin K."/>
            <person name="Verret F."/>
            <person name="Berges J.A."/>
            <person name="Brownlee C."/>
            <person name="Cadoret J.P."/>
            <person name="Chiovitti A."/>
            <person name="Choi C.J."/>
            <person name="Coesel S."/>
            <person name="De Martino A."/>
            <person name="Detter J.C."/>
            <person name="Durkin C."/>
            <person name="Falciatore A."/>
            <person name="Fournet J."/>
            <person name="Haruta M."/>
            <person name="Huysman M.J."/>
            <person name="Jenkins B.D."/>
            <person name="Jiroutova K."/>
            <person name="Jorgensen R.E."/>
            <person name="Joubert Y."/>
            <person name="Kaplan A."/>
            <person name="Kroger N."/>
            <person name="Kroth P.G."/>
            <person name="La Roche J."/>
            <person name="Lindquist E."/>
            <person name="Lommer M."/>
            <person name="Martin-Jezequel V."/>
            <person name="Lopez P.J."/>
            <person name="Lucas S."/>
            <person name="Mangogna M."/>
            <person name="McGinnis K."/>
            <person name="Medlin L.K."/>
            <person name="Montsant A."/>
            <person name="Oudot-Le Secq M.P."/>
            <person name="Napoli C."/>
            <person name="Obornik M."/>
            <person name="Parker M.S."/>
            <person name="Petit J.L."/>
            <person name="Porcel B.M."/>
            <person name="Poulsen N."/>
            <person name="Robison M."/>
            <person name="Rychlewski L."/>
            <person name="Rynearson T.A."/>
            <person name="Schmutz J."/>
            <person name="Shapiro H."/>
            <person name="Siaut M."/>
            <person name="Stanley M."/>
            <person name="Sussman M.R."/>
            <person name="Taylor A.R."/>
            <person name="Vardi A."/>
            <person name="von Dassow P."/>
            <person name="Vyverman W."/>
            <person name="Willis A."/>
            <person name="Wyrwicz L.S."/>
            <person name="Rokhsar D.S."/>
            <person name="Weissenbach J."/>
            <person name="Armbrust E.V."/>
            <person name="Green B.R."/>
            <person name="Van de Peer Y."/>
            <person name="Grigoriev I.V."/>
        </authorList>
    </citation>
    <scope>NUCLEOTIDE SEQUENCE [LARGE SCALE GENOMIC DNA]</scope>
    <source>
        <strain evidence="14 15">CCMP1335</strain>
    </source>
</reference>
<evidence type="ECO:0000313" key="15">
    <source>
        <dbReference type="Proteomes" id="UP000001449"/>
    </source>
</evidence>
<dbReference type="Gene3D" id="2.40.40.20">
    <property type="match status" value="1"/>
</dbReference>
<dbReference type="CDD" id="cd02735">
    <property type="entry name" value="RNAP_I_Rpa1_C"/>
    <property type="match status" value="1"/>
</dbReference>
<evidence type="ECO:0000256" key="1">
    <source>
        <dbReference type="ARBA" id="ARBA00004123"/>
    </source>
</evidence>
<evidence type="ECO:0000256" key="6">
    <source>
        <dbReference type="ARBA" id="ARBA00022723"/>
    </source>
</evidence>
<keyword evidence="8" id="KW-0460">Magnesium</keyword>
<keyword evidence="9 11" id="KW-0804">Transcription</keyword>
<dbReference type="Pfam" id="PF04983">
    <property type="entry name" value="RNA_pol_Rpb1_3"/>
    <property type="match status" value="1"/>
</dbReference>
<evidence type="ECO:0000256" key="9">
    <source>
        <dbReference type="ARBA" id="ARBA00023163"/>
    </source>
</evidence>
<keyword evidence="7" id="KW-0862">Zinc</keyword>
<dbReference type="GO" id="GO:0046872">
    <property type="term" value="F:metal ion binding"/>
    <property type="evidence" value="ECO:0007669"/>
    <property type="project" value="UniProtKB-KW"/>
</dbReference>
<evidence type="ECO:0000256" key="10">
    <source>
        <dbReference type="ARBA" id="ARBA00023242"/>
    </source>
</evidence>
<dbReference type="GO" id="GO:0005736">
    <property type="term" value="C:RNA polymerase I complex"/>
    <property type="evidence" value="ECO:0000318"/>
    <property type="project" value="GO_Central"/>
</dbReference>
<protein>
    <recommendedName>
        <fullName evidence="11">DNA-directed RNA polymerase subunit</fullName>
        <ecNumber evidence="11">2.7.7.6</ecNumber>
    </recommendedName>
</protein>
<dbReference type="CDD" id="cd01435">
    <property type="entry name" value="RNAP_I_RPA1_N"/>
    <property type="match status" value="1"/>
</dbReference>
<dbReference type="EMBL" id="CM000643">
    <property type="protein sequence ID" value="EED91031.1"/>
    <property type="molecule type" value="Genomic_DNA"/>
</dbReference>
<dbReference type="InterPro" id="IPR007080">
    <property type="entry name" value="RNA_pol_Rpb1_1"/>
</dbReference>
<dbReference type="InterPro" id="IPR015699">
    <property type="entry name" value="DNA-dir_RNA_pol1_lsu_N"/>
</dbReference>
<dbReference type="Pfam" id="PF04998">
    <property type="entry name" value="RNA_pol_Rpb1_5"/>
    <property type="match status" value="1"/>
</dbReference>
<proteinExistence type="inferred from homology"/>
<dbReference type="eggNOG" id="KOG0262">
    <property type="taxonomic scope" value="Eukaryota"/>
</dbReference>
<dbReference type="KEGG" id="tps:THAPSDRAFT_40884"/>